<evidence type="ECO:0000256" key="4">
    <source>
        <dbReference type="ARBA" id="ARBA00023136"/>
    </source>
</evidence>
<keyword evidence="5" id="KW-1003">Cell membrane</keyword>
<feature type="transmembrane region" description="Helical" evidence="5">
    <location>
        <begin position="41"/>
        <end position="63"/>
    </location>
</feature>
<dbReference type="RefSeq" id="WP_230743095.1">
    <property type="nucleotide sequence ID" value="NZ_PGCK01000014.1"/>
</dbReference>
<evidence type="ECO:0000313" key="7">
    <source>
        <dbReference type="Proteomes" id="UP001320159"/>
    </source>
</evidence>
<accession>A0AAP2RGF9</accession>
<dbReference type="Pfam" id="PF01925">
    <property type="entry name" value="TauE"/>
    <property type="match status" value="1"/>
</dbReference>
<evidence type="ECO:0000256" key="1">
    <source>
        <dbReference type="ARBA" id="ARBA00004141"/>
    </source>
</evidence>
<dbReference type="InterPro" id="IPR002781">
    <property type="entry name" value="TM_pro_TauE-like"/>
</dbReference>
<proteinExistence type="inferred from homology"/>
<evidence type="ECO:0000256" key="2">
    <source>
        <dbReference type="ARBA" id="ARBA00022692"/>
    </source>
</evidence>
<evidence type="ECO:0000256" key="5">
    <source>
        <dbReference type="RuleBase" id="RU363041"/>
    </source>
</evidence>
<feature type="transmembrane region" description="Helical" evidence="5">
    <location>
        <begin position="238"/>
        <end position="255"/>
    </location>
</feature>
<keyword evidence="2 5" id="KW-0812">Transmembrane</keyword>
<keyword evidence="4 5" id="KW-0472">Membrane</keyword>
<keyword evidence="3 5" id="KW-1133">Transmembrane helix</keyword>
<dbReference type="PANTHER" id="PTHR43483">
    <property type="entry name" value="MEMBRANE TRANSPORTER PROTEIN HI_0806-RELATED"/>
    <property type="match status" value="1"/>
</dbReference>
<organism evidence="6 7">
    <name type="scientific">Methanooceanicella nereidis</name>
    <dbReference type="NCBI Taxonomy" id="2052831"/>
    <lineage>
        <taxon>Archaea</taxon>
        <taxon>Methanobacteriati</taxon>
        <taxon>Methanobacteriota</taxon>
        <taxon>Stenosarchaea group</taxon>
        <taxon>Methanomicrobia</taxon>
        <taxon>Methanocellales</taxon>
        <taxon>Methanocellaceae</taxon>
        <taxon>Methanooceanicella</taxon>
    </lineage>
</organism>
<keyword evidence="7" id="KW-1185">Reference proteome</keyword>
<sequence length="261" mass="27505">MEMLEALLFLMTGTLIGSFSALLGIGGAVILIPVLSLLFGLPIQMAMAIALITNVAVSLSAVLKYERKGLLHRNAVKIMNIAAVPGIIAGIAISTNSPASAIMILYGSFLLFMVALAFVNNKSKDREPIKEPEHIDRKGHSMLGFIIGILCGALGLGGGGLAVSVQTNFFKTPIKNAIANSMGTIAIASTIGAILYFMFSGTLFDAEEALIITAMTVPGAVIGARISAGAADMLKTKYIRYAFNLTLLYIAYSMITRGLGW</sequence>
<dbReference type="EMBL" id="PGCK01000014">
    <property type="protein sequence ID" value="MCD1296165.1"/>
    <property type="molecule type" value="Genomic_DNA"/>
</dbReference>
<feature type="transmembrane region" description="Helical" evidence="5">
    <location>
        <begin position="209"/>
        <end position="226"/>
    </location>
</feature>
<name>A0AAP2RGF9_9EURY</name>
<comment type="caution">
    <text evidence="6">The sequence shown here is derived from an EMBL/GenBank/DDBJ whole genome shotgun (WGS) entry which is preliminary data.</text>
</comment>
<gene>
    <name evidence="6" type="ORF">CUJ83_14270</name>
</gene>
<comment type="similarity">
    <text evidence="5">Belongs to the 4-toluene sulfonate uptake permease (TSUP) (TC 2.A.102) family.</text>
</comment>
<feature type="transmembrane region" description="Helical" evidence="5">
    <location>
        <begin position="7"/>
        <end position="35"/>
    </location>
</feature>
<evidence type="ECO:0000313" key="6">
    <source>
        <dbReference type="EMBL" id="MCD1296165.1"/>
    </source>
</evidence>
<dbReference type="GO" id="GO:0005886">
    <property type="term" value="C:plasma membrane"/>
    <property type="evidence" value="ECO:0007669"/>
    <property type="project" value="UniProtKB-SubCell"/>
</dbReference>
<feature type="transmembrane region" description="Helical" evidence="5">
    <location>
        <begin position="142"/>
        <end position="165"/>
    </location>
</feature>
<dbReference type="PANTHER" id="PTHR43483:SF3">
    <property type="entry name" value="MEMBRANE TRANSPORTER PROTEIN HI_0806-RELATED"/>
    <property type="match status" value="1"/>
</dbReference>
<feature type="transmembrane region" description="Helical" evidence="5">
    <location>
        <begin position="177"/>
        <end position="197"/>
    </location>
</feature>
<reference evidence="6 7" key="1">
    <citation type="submission" date="2017-11" db="EMBL/GenBank/DDBJ databases">
        <title>Isolation and Characterization of Family Methanocellaceae Species from Potential Methane Hydrate Area Offshore Southwestern Taiwan.</title>
        <authorList>
            <person name="Zhang W.-L."/>
            <person name="Chen W.-C."/>
            <person name="Lai M.-C."/>
            <person name="Chen S.-C."/>
        </authorList>
    </citation>
    <scope>NUCLEOTIDE SEQUENCE [LARGE SCALE GENOMIC DNA]</scope>
    <source>
        <strain evidence="6 7">CWC-04</strain>
    </source>
</reference>
<dbReference type="Proteomes" id="UP001320159">
    <property type="component" value="Unassembled WGS sequence"/>
</dbReference>
<comment type="subcellular location">
    <subcellularLocation>
        <location evidence="5">Cell membrane</location>
        <topology evidence="5">Multi-pass membrane protein</topology>
    </subcellularLocation>
    <subcellularLocation>
        <location evidence="1">Membrane</location>
        <topology evidence="1">Multi-pass membrane protein</topology>
    </subcellularLocation>
</comment>
<dbReference type="AlphaFoldDB" id="A0AAP2RGF9"/>
<protein>
    <recommendedName>
        <fullName evidence="5">Probable membrane transporter protein</fullName>
    </recommendedName>
</protein>
<evidence type="ECO:0000256" key="3">
    <source>
        <dbReference type="ARBA" id="ARBA00022989"/>
    </source>
</evidence>